<dbReference type="Proteomes" id="UP001164733">
    <property type="component" value="Chromosome"/>
</dbReference>
<organism evidence="3 4">
    <name type="scientific">Clostridium estertheticum</name>
    <dbReference type="NCBI Taxonomy" id="238834"/>
    <lineage>
        <taxon>Bacteria</taxon>
        <taxon>Bacillati</taxon>
        <taxon>Bacillota</taxon>
        <taxon>Clostridia</taxon>
        <taxon>Eubacteriales</taxon>
        <taxon>Clostridiaceae</taxon>
        <taxon>Clostridium</taxon>
    </lineage>
</organism>
<evidence type="ECO:0000256" key="1">
    <source>
        <dbReference type="ARBA" id="ARBA00005445"/>
    </source>
</evidence>
<evidence type="ECO:0000256" key="2">
    <source>
        <dbReference type="ARBA" id="ARBA00022729"/>
    </source>
</evidence>
<accession>A0AA47I9F0</accession>
<protein>
    <submittedName>
        <fullName evidence="3">DUF3494 domain-containing protein</fullName>
    </submittedName>
</protein>
<name>A0AA47I9F0_9CLOT</name>
<dbReference type="EMBL" id="CP086239">
    <property type="protein sequence ID" value="WAG63125.1"/>
    <property type="molecule type" value="Genomic_DNA"/>
</dbReference>
<dbReference type="Pfam" id="PF11999">
    <property type="entry name" value="Ice_binding"/>
    <property type="match status" value="1"/>
</dbReference>
<dbReference type="AlphaFoldDB" id="A0AA47I9F0"/>
<keyword evidence="2" id="KW-0732">Signal</keyword>
<comment type="similarity">
    <text evidence="1">Belongs to the ice-binding protein family.</text>
</comment>
<gene>
    <name evidence="3" type="ORF">LL038_15010</name>
</gene>
<reference evidence="3" key="1">
    <citation type="submission" date="2021-11" db="EMBL/GenBank/DDBJ databases">
        <title>Clostridia strains as spoilage organisms.</title>
        <authorList>
            <person name="Wambui J."/>
            <person name="Stevens M.J.A."/>
            <person name="Stephan R."/>
        </authorList>
    </citation>
    <scope>NUCLEOTIDE SEQUENCE</scope>
    <source>
        <strain evidence="3">CF009</strain>
    </source>
</reference>
<dbReference type="RefSeq" id="WP_216124910.1">
    <property type="nucleotide sequence ID" value="NZ_CP086239.1"/>
</dbReference>
<sequence length="115" mass="12385">MCYASPTSNNLTTAVSDLETAYTDAAGRASNYNELYTGDISGQTLTPGVYKWGIGVSINSDVTLSGGPNDVFIFQVAKGITQASGTIGKNKLNNKTLRLSQSLLLIYNIYFQLYN</sequence>
<proteinExistence type="inferred from homology"/>
<evidence type="ECO:0000313" key="4">
    <source>
        <dbReference type="Proteomes" id="UP001164733"/>
    </source>
</evidence>
<evidence type="ECO:0000313" key="3">
    <source>
        <dbReference type="EMBL" id="WAG63125.1"/>
    </source>
</evidence>
<dbReference type="InterPro" id="IPR021884">
    <property type="entry name" value="Ice-bd_prot"/>
</dbReference>